<dbReference type="PANTHER" id="PTHR31111">
    <property type="entry name" value="BNAA05G37150D PROTEIN-RELATED"/>
    <property type="match status" value="1"/>
</dbReference>
<accession>A0ABS8SIL4</accession>
<dbReference type="Pfam" id="PF08268">
    <property type="entry name" value="FBA_3"/>
    <property type="match status" value="1"/>
</dbReference>
<comment type="caution">
    <text evidence="2">The sequence shown here is derived from an EMBL/GenBank/DDBJ whole genome shotgun (WGS) entry which is preliminary data.</text>
</comment>
<dbReference type="PANTHER" id="PTHR31111:SF19">
    <property type="entry name" value="F-BOX DOMAIN-CONTAINING PROTEIN"/>
    <property type="match status" value="1"/>
</dbReference>
<gene>
    <name evidence="2" type="ORF">HAX54_038923</name>
</gene>
<dbReference type="InterPro" id="IPR017451">
    <property type="entry name" value="F-box-assoc_interact_dom"/>
</dbReference>
<dbReference type="Proteomes" id="UP000823775">
    <property type="component" value="Unassembled WGS sequence"/>
</dbReference>
<sequence>MEKHQCFDDIVFEILTWLPAKSLMRFNSVSKAWNTLIRHNLNFAKSHIARSQARPTGSRLLFELDVVPDEEEYPATKEKNRGLEEFPLQQLAPHHYFYRKEMQICSNHCNGLVCLYSVKDTQVYLFNVTTGEIKALPFSMNEHPFCLGFDLVTEKYKLLHVFEKNNEDNRITKMRILTLGTKYSSWRILSMPSVISSSRCIYLKGVLYWAHFSRSYIFYFDLREEEFGVFSLPQEYSYFALLNDMQTALRGKLVMNCFNWKFEDTDWIYDELKRSFTKLKNSANREEEMFVFLESEKIDKSEKAHVLVTTPSVMNIVRDSTSLV</sequence>
<evidence type="ECO:0000259" key="1">
    <source>
        <dbReference type="SMART" id="SM00256"/>
    </source>
</evidence>
<dbReference type="InterPro" id="IPR001810">
    <property type="entry name" value="F-box_dom"/>
</dbReference>
<dbReference type="EMBL" id="JACEIK010000535">
    <property type="protein sequence ID" value="MCD7458707.1"/>
    <property type="molecule type" value="Genomic_DNA"/>
</dbReference>
<dbReference type="Pfam" id="PF00646">
    <property type="entry name" value="F-box"/>
    <property type="match status" value="1"/>
</dbReference>
<organism evidence="2 3">
    <name type="scientific">Datura stramonium</name>
    <name type="common">Jimsonweed</name>
    <name type="synonym">Common thornapple</name>
    <dbReference type="NCBI Taxonomy" id="4076"/>
    <lineage>
        <taxon>Eukaryota</taxon>
        <taxon>Viridiplantae</taxon>
        <taxon>Streptophyta</taxon>
        <taxon>Embryophyta</taxon>
        <taxon>Tracheophyta</taxon>
        <taxon>Spermatophyta</taxon>
        <taxon>Magnoliopsida</taxon>
        <taxon>eudicotyledons</taxon>
        <taxon>Gunneridae</taxon>
        <taxon>Pentapetalae</taxon>
        <taxon>asterids</taxon>
        <taxon>lamiids</taxon>
        <taxon>Solanales</taxon>
        <taxon>Solanaceae</taxon>
        <taxon>Solanoideae</taxon>
        <taxon>Datureae</taxon>
        <taxon>Datura</taxon>
    </lineage>
</organism>
<dbReference type="InterPro" id="IPR013187">
    <property type="entry name" value="F-box-assoc_dom_typ3"/>
</dbReference>
<dbReference type="InterPro" id="IPR036047">
    <property type="entry name" value="F-box-like_dom_sf"/>
</dbReference>
<dbReference type="SMART" id="SM00256">
    <property type="entry name" value="FBOX"/>
    <property type="match status" value="1"/>
</dbReference>
<keyword evidence="3" id="KW-1185">Reference proteome</keyword>
<dbReference type="NCBIfam" id="TIGR01640">
    <property type="entry name" value="F_box_assoc_1"/>
    <property type="match status" value="1"/>
</dbReference>
<proteinExistence type="predicted"/>
<dbReference type="CDD" id="cd22157">
    <property type="entry name" value="F-box_AtFBW1-like"/>
    <property type="match status" value="1"/>
</dbReference>
<dbReference type="Gene3D" id="1.20.1280.50">
    <property type="match status" value="1"/>
</dbReference>
<evidence type="ECO:0000313" key="3">
    <source>
        <dbReference type="Proteomes" id="UP000823775"/>
    </source>
</evidence>
<protein>
    <recommendedName>
        <fullName evidence="1">F-box domain-containing protein</fullName>
    </recommendedName>
</protein>
<dbReference type="SUPFAM" id="SSF81383">
    <property type="entry name" value="F-box domain"/>
    <property type="match status" value="1"/>
</dbReference>
<evidence type="ECO:0000313" key="2">
    <source>
        <dbReference type="EMBL" id="MCD7458707.1"/>
    </source>
</evidence>
<reference evidence="2 3" key="1">
    <citation type="journal article" date="2021" name="BMC Genomics">
        <title>Datura genome reveals duplications of psychoactive alkaloid biosynthetic genes and high mutation rate following tissue culture.</title>
        <authorList>
            <person name="Rajewski A."/>
            <person name="Carter-House D."/>
            <person name="Stajich J."/>
            <person name="Litt A."/>
        </authorList>
    </citation>
    <scope>NUCLEOTIDE SEQUENCE [LARGE SCALE GENOMIC DNA]</scope>
    <source>
        <strain evidence="2">AR-01</strain>
    </source>
</reference>
<name>A0ABS8SIL4_DATST</name>
<feature type="domain" description="F-box" evidence="1">
    <location>
        <begin position="6"/>
        <end position="46"/>
    </location>
</feature>